<organism evidence="1 2">
    <name type="scientific">Ficus carica</name>
    <name type="common">Common fig</name>
    <dbReference type="NCBI Taxonomy" id="3494"/>
    <lineage>
        <taxon>Eukaryota</taxon>
        <taxon>Viridiplantae</taxon>
        <taxon>Streptophyta</taxon>
        <taxon>Embryophyta</taxon>
        <taxon>Tracheophyta</taxon>
        <taxon>Spermatophyta</taxon>
        <taxon>Magnoliopsida</taxon>
        <taxon>eudicotyledons</taxon>
        <taxon>Gunneridae</taxon>
        <taxon>Pentapetalae</taxon>
        <taxon>rosids</taxon>
        <taxon>fabids</taxon>
        <taxon>Rosales</taxon>
        <taxon>Moraceae</taxon>
        <taxon>Ficeae</taxon>
        <taxon>Ficus</taxon>
    </lineage>
</organism>
<dbReference type="Proteomes" id="UP001187192">
    <property type="component" value="Unassembled WGS sequence"/>
</dbReference>
<evidence type="ECO:0000313" key="2">
    <source>
        <dbReference type="Proteomes" id="UP001187192"/>
    </source>
</evidence>
<keyword evidence="2" id="KW-1185">Reference proteome</keyword>
<dbReference type="EMBL" id="BTGU01000061">
    <property type="protein sequence ID" value="GMN56127.1"/>
    <property type="molecule type" value="Genomic_DNA"/>
</dbReference>
<reference evidence="1" key="1">
    <citation type="submission" date="2023-07" db="EMBL/GenBank/DDBJ databases">
        <title>draft genome sequence of fig (Ficus carica).</title>
        <authorList>
            <person name="Takahashi T."/>
            <person name="Nishimura K."/>
        </authorList>
    </citation>
    <scope>NUCLEOTIDE SEQUENCE</scope>
</reference>
<protein>
    <submittedName>
        <fullName evidence="1">Uncharacterized protein</fullName>
    </submittedName>
</protein>
<gene>
    <name evidence="1" type="ORF">TIFTF001_025247</name>
</gene>
<comment type="caution">
    <text evidence="1">The sequence shown here is derived from an EMBL/GenBank/DDBJ whole genome shotgun (WGS) entry which is preliminary data.</text>
</comment>
<sequence length="56" mass="6525">MKQSPGQSVNEFYSQMSFLWDQLALPEARSTCEKDAALFDEYRDNFKIESVSHGYE</sequence>
<dbReference type="AlphaFoldDB" id="A0AA88DH70"/>
<accession>A0AA88DH70</accession>
<evidence type="ECO:0000313" key="1">
    <source>
        <dbReference type="EMBL" id="GMN56127.1"/>
    </source>
</evidence>
<name>A0AA88DH70_FICCA</name>
<proteinExistence type="predicted"/>